<feature type="domain" description="DUF2089" evidence="2">
    <location>
        <begin position="7"/>
        <end position="34"/>
    </location>
</feature>
<dbReference type="InterPro" id="IPR053957">
    <property type="entry name" value="DUF2089_Zn_ribbon"/>
</dbReference>
<name>A0ABS1R7F8_9SPHI</name>
<organism evidence="3 4">
    <name type="scientific">Sphingobacterium faecale</name>
    <dbReference type="NCBI Taxonomy" id="2803775"/>
    <lineage>
        <taxon>Bacteria</taxon>
        <taxon>Pseudomonadati</taxon>
        <taxon>Bacteroidota</taxon>
        <taxon>Sphingobacteriia</taxon>
        <taxon>Sphingobacteriales</taxon>
        <taxon>Sphingobacteriaceae</taxon>
        <taxon>Sphingobacterium</taxon>
    </lineage>
</organism>
<evidence type="ECO:0000259" key="1">
    <source>
        <dbReference type="Pfam" id="PF09862"/>
    </source>
</evidence>
<proteinExistence type="predicted"/>
<sequence length="90" mass="10147">MKLPVRCPSCDEKLQVAKLNCGNCGTEVSGVYRLPVYMQLNLEEQEFVLEFLLSSGSIKDMASKLGKSYPTVRNRLDDLIAKVNDLQHEK</sequence>
<evidence type="ECO:0000259" key="2">
    <source>
        <dbReference type="Pfam" id="PF22747"/>
    </source>
</evidence>
<keyword evidence="4" id="KW-1185">Reference proteome</keyword>
<dbReference type="EMBL" id="JAERTY010000010">
    <property type="protein sequence ID" value="MBL1410613.1"/>
    <property type="molecule type" value="Genomic_DNA"/>
</dbReference>
<evidence type="ECO:0000313" key="3">
    <source>
        <dbReference type="EMBL" id="MBL1410613.1"/>
    </source>
</evidence>
<feature type="domain" description="DUF2089" evidence="1">
    <location>
        <begin position="40"/>
        <end position="83"/>
    </location>
</feature>
<evidence type="ECO:0000313" key="4">
    <source>
        <dbReference type="Proteomes" id="UP000625283"/>
    </source>
</evidence>
<dbReference type="InterPro" id="IPR018658">
    <property type="entry name" value="DUF2089"/>
</dbReference>
<comment type="caution">
    <text evidence="3">The sequence shown here is derived from an EMBL/GenBank/DDBJ whole genome shotgun (WGS) entry which is preliminary data.</text>
</comment>
<dbReference type="Proteomes" id="UP000625283">
    <property type="component" value="Unassembled WGS sequence"/>
</dbReference>
<dbReference type="RefSeq" id="WP_202104307.1">
    <property type="nucleotide sequence ID" value="NZ_JAERTY010000010.1"/>
</dbReference>
<gene>
    <name evidence="3" type="ORF">JKG61_17780</name>
</gene>
<dbReference type="Pfam" id="PF09862">
    <property type="entry name" value="DUF2089"/>
    <property type="match status" value="1"/>
</dbReference>
<reference evidence="3 4" key="1">
    <citation type="submission" date="2021-01" db="EMBL/GenBank/DDBJ databases">
        <title>C459-1 draft genome sequence.</title>
        <authorList>
            <person name="Zhang X.-F."/>
        </authorList>
    </citation>
    <scope>NUCLEOTIDE SEQUENCE [LARGE SCALE GENOMIC DNA]</scope>
    <source>
        <strain evidence="4">C459-1</strain>
    </source>
</reference>
<dbReference type="Pfam" id="PF22747">
    <property type="entry name" value="Zn_ribbon_DUF2089"/>
    <property type="match status" value="1"/>
</dbReference>
<protein>
    <submittedName>
        <fullName evidence="3">DUF2089 family protein</fullName>
    </submittedName>
</protein>
<accession>A0ABS1R7F8</accession>